<feature type="binding site" evidence="9">
    <location>
        <position position="145"/>
    </location>
    <ligand>
        <name>4-CDP-2-C-methyl-D-erythritol 2-phosphate</name>
        <dbReference type="ChEBI" id="CHEBI:57919"/>
    </ligand>
</feature>
<dbReference type="EMBL" id="JAEMNX010000028">
    <property type="protein sequence ID" value="MBJ7539652.1"/>
    <property type="molecule type" value="Genomic_DNA"/>
</dbReference>
<evidence type="ECO:0000256" key="9">
    <source>
        <dbReference type="HAMAP-Rule" id="MF_00107"/>
    </source>
</evidence>
<evidence type="ECO:0000256" key="7">
    <source>
        <dbReference type="ARBA" id="ARBA00023229"/>
    </source>
</evidence>
<feature type="binding site" evidence="9">
    <location>
        <position position="13"/>
    </location>
    <ligand>
        <name>a divalent metal cation</name>
        <dbReference type="ChEBI" id="CHEBI:60240"/>
    </ligand>
</feature>
<feature type="binding site" evidence="9">
    <location>
        <position position="142"/>
    </location>
    <ligand>
        <name>4-CDP-2-C-methyl-D-erythritol 2-phosphate</name>
        <dbReference type="ChEBI" id="CHEBI:57919"/>
    </ligand>
</feature>
<comment type="pathway">
    <text evidence="2 9">Isoprenoid biosynthesis; isopentenyl diphosphate biosynthesis via DXP pathway; isopentenyl diphosphate from 1-deoxy-D-xylulose 5-phosphate: step 4/6.</text>
</comment>
<feature type="binding site" evidence="9">
    <location>
        <begin position="59"/>
        <end position="61"/>
    </location>
    <ligand>
        <name>4-CDP-2-C-methyl-D-erythritol 2-phosphate</name>
        <dbReference type="ChEBI" id="CHEBI:57919"/>
    </ligand>
</feature>
<evidence type="ECO:0000256" key="2">
    <source>
        <dbReference type="ARBA" id="ARBA00004709"/>
    </source>
</evidence>
<evidence type="ECO:0000256" key="5">
    <source>
        <dbReference type="ARBA" id="ARBA00012579"/>
    </source>
</evidence>
<dbReference type="PROSITE" id="PS01350">
    <property type="entry name" value="ISPF"/>
    <property type="match status" value="1"/>
</dbReference>
<accession>A0A934JZB1</accession>
<evidence type="ECO:0000259" key="11">
    <source>
        <dbReference type="Pfam" id="PF02542"/>
    </source>
</evidence>
<feature type="site" description="Transition state stabilizer" evidence="9">
    <location>
        <position position="37"/>
    </location>
</feature>
<dbReference type="AlphaFoldDB" id="A0A934JZB1"/>
<dbReference type="Proteomes" id="UP000628710">
    <property type="component" value="Unassembled WGS sequence"/>
</dbReference>
<feature type="domain" description="2-C-methyl-D-erythritol 2,4-cyclodiphosphate synthase" evidence="11">
    <location>
        <begin position="4"/>
        <end position="157"/>
    </location>
</feature>
<comment type="caution">
    <text evidence="12">The sequence shown here is derived from an EMBL/GenBank/DDBJ whole genome shotgun (WGS) entry which is preliminary data.</text>
</comment>
<dbReference type="PANTHER" id="PTHR43181">
    <property type="entry name" value="2-C-METHYL-D-ERYTHRITOL 2,4-CYCLODIPHOSPHATE SYNTHASE, CHLOROPLASTIC"/>
    <property type="match status" value="1"/>
</dbReference>
<dbReference type="InterPro" id="IPR020555">
    <property type="entry name" value="MECDP_synthase_CS"/>
</dbReference>
<comment type="similarity">
    <text evidence="3 9 10">Belongs to the IspF family.</text>
</comment>
<keyword evidence="6 9" id="KW-0479">Metal-binding</keyword>
<dbReference type="NCBIfam" id="TIGR00151">
    <property type="entry name" value="ispF"/>
    <property type="match status" value="1"/>
</dbReference>
<comment type="subunit">
    <text evidence="4 9">Homotrimer.</text>
</comment>
<comment type="caution">
    <text evidence="9">Lacks conserved residue(s) required for the propagation of feature annotation.</text>
</comment>
<dbReference type="PANTHER" id="PTHR43181:SF1">
    <property type="entry name" value="2-C-METHYL-D-ERYTHRITOL 2,4-CYCLODIPHOSPHATE SYNTHASE, CHLOROPLASTIC"/>
    <property type="match status" value="1"/>
</dbReference>
<dbReference type="Gene3D" id="3.30.1330.50">
    <property type="entry name" value="2-C-methyl-D-erythritol 2,4-cyclodiphosphate synthase"/>
    <property type="match status" value="1"/>
</dbReference>
<evidence type="ECO:0000256" key="4">
    <source>
        <dbReference type="ARBA" id="ARBA00011233"/>
    </source>
</evidence>
<evidence type="ECO:0000256" key="10">
    <source>
        <dbReference type="RuleBase" id="RU004395"/>
    </source>
</evidence>
<keyword evidence="13" id="KW-1185">Reference proteome</keyword>
<comment type="function">
    <text evidence="9">Involved in the biosynthesis of isopentenyl diphosphate (IPP) and dimethylallyl diphosphate (DMAPP), two major building blocks of isoprenoid compounds. Catalyzes the conversion of 4-diphosphocytidyl-2-C-methyl-D-erythritol 2-phosphate (CDP-ME2P) to 2-C-methyl-D-erythritol 2,4-cyclodiphosphate (ME-CPP) with a corresponding release of cytidine 5-monophosphate (CMP).</text>
</comment>
<dbReference type="EC" id="4.6.1.12" evidence="5 9"/>
<organism evidence="12 13">
    <name type="scientific">Marinomonas transparens</name>
    <dbReference type="NCBI Taxonomy" id="2795388"/>
    <lineage>
        <taxon>Bacteria</taxon>
        <taxon>Pseudomonadati</taxon>
        <taxon>Pseudomonadota</taxon>
        <taxon>Gammaproteobacteria</taxon>
        <taxon>Oceanospirillales</taxon>
        <taxon>Oceanospirillaceae</taxon>
        <taxon>Marinomonas</taxon>
    </lineage>
</organism>
<dbReference type="CDD" id="cd00554">
    <property type="entry name" value="MECDP_synthase"/>
    <property type="match status" value="1"/>
</dbReference>
<dbReference type="GO" id="GO:0008685">
    <property type="term" value="F:2-C-methyl-D-erythritol 2,4-cyclodiphosphate synthase activity"/>
    <property type="evidence" value="ECO:0007669"/>
    <property type="project" value="UniProtKB-UniRule"/>
</dbReference>
<feature type="binding site" evidence="9">
    <location>
        <begin position="37"/>
        <end position="38"/>
    </location>
    <ligand>
        <name>4-CDP-2-C-methyl-D-erythritol 2-phosphate</name>
        <dbReference type="ChEBI" id="CHEBI:57919"/>
    </ligand>
</feature>
<dbReference type="FunFam" id="3.30.1330.50:FF:000001">
    <property type="entry name" value="2-C-methyl-D-erythritol 2,4-cyclodiphosphate synthase"/>
    <property type="match status" value="1"/>
</dbReference>
<evidence type="ECO:0000256" key="8">
    <source>
        <dbReference type="ARBA" id="ARBA00023239"/>
    </source>
</evidence>
<feature type="binding site" evidence="9">
    <location>
        <begin position="135"/>
        <end position="138"/>
    </location>
    <ligand>
        <name>4-CDP-2-C-methyl-D-erythritol 2-phosphate</name>
        <dbReference type="ChEBI" id="CHEBI:57919"/>
    </ligand>
</feature>
<feature type="binding site" evidence="9">
    <location>
        <position position="11"/>
    </location>
    <ligand>
        <name>a divalent metal cation</name>
        <dbReference type="ChEBI" id="CHEBI:60240"/>
    </ligand>
</feature>
<dbReference type="GO" id="GO:0046872">
    <property type="term" value="F:metal ion binding"/>
    <property type="evidence" value="ECO:0007669"/>
    <property type="project" value="UniProtKB-KW"/>
</dbReference>
<feature type="site" description="Transition state stabilizer" evidence="9">
    <location>
        <position position="136"/>
    </location>
</feature>
<evidence type="ECO:0000256" key="1">
    <source>
        <dbReference type="ARBA" id="ARBA00000200"/>
    </source>
</evidence>
<keyword evidence="7 9" id="KW-0414">Isoprene biosynthesis</keyword>
<comment type="cofactor">
    <cofactor evidence="9">
        <name>a divalent metal cation</name>
        <dbReference type="ChEBI" id="CHEBI:60240"/>
    </cofactor>
    <text evidence="9">Binds 1 divalent metal cation per subunit.</text>
</comment>
<sequence length="163" mass="17128">MMPFRIGHGFDVHKFGEGDHIVLGGVSIPYAQGLVAHSDGDVALHALTDALLGAAALGDIGTHFPDTDPAFAGADSRILLKRAYQEIQKLGFVVGNVDVTIIAQAPKMRPYIDAMRSNIAEDLGLAISTVNVKATTTEKLGFTGRKEGIAVEAVALIYKDGAA</sequence>
<evidence type="ECO:0000256" key="6">
    <source>
        <dbReference type="ARBA" id="ARBA00022723"/>
    </source>
</evidence>
<evidence type="ECO:0000313" key="13">
    <source>
        <dbReference type="Proteomes" id="UP000628710"/>
    </source>
</evidence>
<dbReference type="GO" id="GO:0016114">
    <property type="term" value="P:terpenoid biosynthetic process"/>
    <property type="evidence" value="ECO:0007669"/>
    <property type="project" value="InterPro"/>
</dbReference>
<protein>
    <recommendedName>
        <fullName evidence="5 9">2-C-methyl-D-erythritol 2,4-cyclodiphosphate synthase</fullName>
        <shortName evidence="9">MECDP-synthase</shortName>
        <shortName evidence="9">MECPP-synthase</shortName>
        <shortName evidence="9">MECPS</shortName>
        <ecNumber evidence="5 9">4.6.1.12</ecNumber>
    </recommendedName>
</protein>
<keyword evidence="8 9" id="KW-0456">Lyase</keyword>
<dbReference type="RefSeq" id="WP_199470044.1">
    <property type="nucleotide sequence ID" value="NZ_JAEMNX010000028.1"/>
</dbReference>
<comment type="catalytic activity">
    <reaction evidence="1 9 10">
        <text>4-CDP-2-C-methyl-D-erythritol 2-phosphate = 2-C-methyl-D-erythritol 2,4-cyclic diphosphate + CMP</text>
        <dbReference type="Rhea" id="RHEA:23864"/>
        <dbReference type="ChEBI" id="CHEBI:57919"/>
        <dbReference type="ChEBI" id="CHEBI:58483"/>
        <dbReference type="ChEBI" id="CHEBI:60377"/>
        <dbReference type="EC" id="4.6.1.12"/>
    </reaction>
</comment>
<evidence type="ECO:0000256" key="3">
    <source>
        <dbReference type="ARBA" id="ARBA00008480"/>
    </source>
</evidence>
<feature type="binding site" evidence="9">
    <location>
        <position position="45"/>
    </location>
    <ligand>
        <name>a divalent metal cation</name>
        <dbReference type="ChEBI" id="CHEBI:60240"/>
    </ligand>
</feature>
<feature type="binding site" evidence="9">
    <location>
        <begin position="11"/>
        <end position="13"/>
    </location>
    <ligand>
        <name>4-CDP-2-C-methyl-D-erythritol 2-phosphate</name>
        <dbReference type="ChEBI" id="CHEBI:57919"/>
    </ligand>
</feature>
<reference evidence="12" key="1">
    <citation type="submission" date="2020-12" db="EMBL/GenBank/DDBJ databases">
        <title>Marinomonas arctica sp. nov., a psychrotolerant bacterium isolated from the Arctic.</title>
        <authorList>
            <person name="Zhang Y."/>
        </authorList>
    </citation>
    <scope>NUCLEOTIDE SEQUENCE</scope>
    <source>
        <strain evidence="12">C1424</strain>
    </source>
</reference>
<evidence type="ECO:0000313" key="12">
    <source>
        <dbReference type="EMBL" id="MBJ7539652.1"/>
    </source>
</evidence>
<dbReference type="InterPro" id="IPR003526">
    <property type="entry name" value="MECDP_synthase"/>
</dbReference>
<proteinExistence type="inferred from homology"/>
<name>A0A934JZB1_9GAMM</name>
<feature type="binding site" evidence="9">
    <location>
        <begin position="64"/>
        <end position="68"/>
    </location>
    <ligand>
        <name>4-CDP-2-C-methyl-D-erythritol 2-phosphate</name>
        <dbReference type="ChEBI" id="CHEBI:57919"/>
    </ligand>
</feature>
<gene>
    <name evidence="9 12" type="primary">ispF</name>
    <name evidence="12" type="ORF">I8J31_18400</name>
</gene>
<dbReference type="GO" id="GO:0019288">
    <property type="term" value="P:isopentenyl diphosphate biosynthetic process, methylerythritol 4-phosphate pathway"/>
    <property type="evidence" value="ECO:0007669"/>
    <property type="project" value="UniProtKB-UniRule"/>
</dbReference>
<dbReference type="InterPro" id="IPR036571">
    <property type="entry name" value="MECDP_synthase_sf"/>
</dbReference>
<dbReference type="HAMAP" id="MF_00107">
    <property type="entry name" value="IspF"/>
    <property type="match status" value="1"/>
</dbReference>
<dbReference type="Pfam" id="PF02542">
    <property type="entry name" value="YgbB"/>
    <property type="match status" value="1"/>
</dbReference>
<dbReference type="SUPFAM" id="SSF69765">
    <property type="entry name" value="IpsF-like"/>
    <property type="match status" value="1"/>
</dbReference>